<evidence type="ECO:0000313" key="4">
    <source>
        <dbReference type="Proteomes" id="UP000015241"/>
    </source>
</evidence>
<feature type="compositionally biased region" description="Low complexity" evidence="1">
    <location>
        <begin position="1"/>
        <end position="19"/>
    </location>
</feature>
<feature type="compositionally biased region" description="Basic and acidic residues" evidence="1">
    <location>
        <begin position="422"/>
        <end position="442"/>
    </location>
</feature>
<dbReference type="AlphaFoldDB" id="S8DT16"/>
<feature type="compositionally biased region" description="Acidic residues" evidence="1">
    <location>
        <begin position="132"/>
        <end position="146"/>
    </location>
</feature>
<reference evidence="3 4" key="1">
    <citation type="journal article" date="2012" name="Science">
        <title>The Paleozoic origin of enzymatic lignin decomposition reconstructed from 31 fungal genomes.</title>
        <authorList>
            <person name="Floudas D."/>
            <person name="Binder M."/>
            <person name="Riley R."/>
            <person name="Barry K."/>
            <person name="Blanchette R.A."/>
            <person name="Henrissat B."/>
            <person name="Martinez A.T."/>
            <person name="Otillar R."/>
            <person name="Spatafora J.W."/>
            <person name="Yadav J.S."/>
            <person name="Aerts A."/>
            <person name="Benoit I."/>
            <person name="Boyd A."/>
            <person name="Carlson A."/>
            <person name="Copeland A."/>
            <person name="Coutinho P.M."/>
            <person name="de Vries R.P."/>
            <person name="Ferreira P."/>
            <person name="Findley K."/>
            <person name="Foster B."/>
            <person name="Gaskell J."/>
            <person name="Glotzer D."/>
            <person name="Gorecki P."/>
            <person name="Heitman J."/>
            <person name="Hesse C."/>
            <person name="Hori C."/>
            <person name="Igarashi K."/>
            <person name="Jurgens J.A."/>
            <person name="Kallen N."/>
            <person name="Kersten P."/>
            <person name="Kohler A."/>
            <person name="Kuees U."/>
            <person name="Kumar T.K.A."/>
            <person name="Kuo A."/>
            <person name="LaButti K."/>
            <person name="Larrondo L.F."/>
            <person name="Lindquist E."/>
            <person name="Ling A."/>
            <person name="Lombard V."/>
            <person name="Lucas S."/>
            <person name="Lundell T."/>
            <person name="Martin R."/>
            <person name="McLaughlin D.J."/>
            <person name="Morgenstern I."/>
            <person name="Morin E."/>
            <person name="Murat C."/>
            <person name="Nagy L.G."/>
            <person name="Nolan M."/>
            <person name="Ohm R.A."/>
            <person name="Patyshakuliyeva A."/>
            <person name="Rokas A."/>
            <person name="Ruiz-Duenas F.J."/>
            <person name="Sabat G."/>
            <person name="Salamov A."/>
            <person name="Samejima M."/>
            <person name="Schmutz J."/>
            <person name="Slot J.C."/>
            <person name="St John F."/>
            <person name="Stenlid J."/>
            <person name="Sun H."/>
            <person name="Sun S."/>
            <person name="Syed K."/>
            <person name="Tsang A."/>
            <person name="Wiebenga A."/>
            <person name="Young D."/>
            <person name="Pisabarro A."/>
            <person name="Eastwood D.C."/>
            <person name="Martin F."/>
            <person name="Cullen D."/>
            <person name="Grigoriev I.V."/>
            <person name="Hibbett D.S."/>
        </authorList>
    </citation>
    <scope>NUCLEOTIDE SEQUENCE</scope>
    <source>
        <strain evidence="4">FP-58527</strain>
    </source>
</reference>
<feature type="region of interest" description="Disordered" evidence="1">
    <location>
        <begin position="1"/>
        <end position="81"/>
    </location>
</feature>
<feature type="region of interest" description="Disordered" evidence="1">
    <location>
        <begin position="167"/>
        <end position="194"/>
    </location>
</feature>
<dbReference type="Proteomes" id="UP000015241">
    <property type="component" value="Unassembled WGS sequence"/>
</dbReference>
<feature type="compositionally biased region" description="Basic and acidic residues" evidence="1">
    <location>
        <begin position="259"/>
        <end position="281"/>
    </location>
</feature>
<name>S8DT16_FOMSC</name>
<dbReference type="eggNOG" id="KOG1425">
    <property type="taxonomic scope" value="Eukaryota"/>
</dbReference>
<feature type="compositionally biased region" description="Basic and acidic residues" evidence="1">
    <location>
        <begin position="501"/>
        <end position="528"/>
    </location>
</feature>
<feature type="compositionally biased region" description="Basic and acidic residues" evidence="1">
    <location>
        <begin position="448"/>
        <end position="487"/>
    </location>
</feature>
<dbReference type="HOGENOM" id="CLU_022379_1_1_1"/>
<gene>
    <name evidence="3" type="ORF">FOMPIDRAFT_143460</name>
</gene>
<feature type="region of interest" description="Disordered" evidence="1">
    <location>
        <begin position="391"/>
        <end position="535"/>
    </location>
</feature>
<dbReference type="EMBL" id="KE504202">
    <property type="protein sequence ID" value="EPS95707.1"/>
    <property type="molecule type" value="Genomic_DNA"/>
</dbReference>
<evidence type="ECO:0000313" key="3">
    <source>
        <dbReference type="EMBL" id="EPS95707.1"/>
    </source>
</evidence>
<dbReference type="Pfam" id="PF06991">
    <property type="entry name" value="MFAP1"/>
    <property type="match status" value="1"/>
</dbReference>
<keyword evidence="4" id="KW-1185">Reference proteome</keyword>
<sequence length="535" mass="61203">MSTTAPRKPAARLPRPAARYWKGKAPKGAGEVSSDDSDYDEAAEAREPEEEGDVLLQDITGEDDEDEARLDVRQAQPKTTKGINVALRDVNISKEGKVIVAGKEESGRTQAELEEEEEEEEEEGEDAKAEDESSEYESGSEEESEEEKPKLQFRPVFVPKRVRVTVAEKEAMADDTEEAIRKKEAEAEERRKESYNMVAESIRRELLEKEKEAEVPDVDDTDGLDPAGEFEAWRLRELARIKRDKEAALARELEREEIERRRAMPEEQRLKEDLEHAEKSRKEKPKGQQKFLQKYWHKGAFHQDDEVLRKHDYTEATESTMDVSMLPKVMQVKNFGKRSRTKYTHLLDQDTTVGSGGFGGTAPVKAGGTAVGSGASAGCFLCGGPHLKKDCPQNKDLPPNRIGTGANASMGTAGARQWGARGNRDGERERGSWKGHDGDGRDRRRSRERSEERKGLGRESDRERYGGRDTHDRRDDRDRDRYDGRDKDRRRRSYSRSRSPVRRERWREKDEPRDNRRQRERSLEGGHDAKRRRVD</sequence>
<protein>
    <recommendedName>
        <fullName evidence="2">Micro-fibrillar-associated protein 1 C-terminal domain-containing protein</fullName>
    </recommendedName>
</protein>
<dbReference type="OrthoDB" id="1111734at2759"/>
<accession>S8DT16</accession>
<feature type="compositionally biased region" description="Acidic residues" evidence="1">
    <location>
        <begin position="33"/>
        <end position="53"/>
    </location>
</feature>
<dbReference type="InterPro" id="IPR033194">
    <property type="entry name" value="MFAP1"/>
</dbReference>
<evidence type="ECO:0000259" key="2">
    <source>
        <dbReference type="Pfam" id="PF06991"/>
    </source>
</evidence>
<feature type="compositionally biased region" description="Acidic residues" evidence="1">
    <location>
        <begin position="112"/>
        <end position="125"/>
    </location>
</feature>
<dbReference type="STRING" id="743788.S8DT16"/>
<proteinExistence type="predicted"/>
<organism evidence="3 4">
    <name type="scientific">Fomitopsis schrenkii</name>
    <name type="common">Brown rot fungus</name>
    <dbReference type="NCBI Taxonomy" id="2126942"/>
    <lineage>
        <taxon>Eukaryota</taxon>
        <taxon>Fungi</taxon>
        <taxon>Dikarya</taxon>
        <taxon>Basidiomycota</taxon>
        <taxon>Agaricomycotina</taxon>
        <taxon>Agaricomycetes</taxon>
        <taxon>Polyporales</taxon>
        <taxon>Fomitopsis</taxon>
    </lineage>
</organism>
<feature type="domain" description="Micro-fibrillar-associated protein 1 C-terminal" evidence="2">
    <location>
        <begin position="143"/>
        <end position="351"/>
    </location>
</feature>
<feature type="region of interest" description="Disordered" evidence="1">
    <location>
        <begin position="259"/>
        <end position="289"/>
    </location>
</feature>
<feature type="region of interest" description="Disordered" evidence="1">
    <location>
        <begin position="94"/>
        <end position="152"/>
    </location>
</feature>
<feature type="compositionally biased region" description="Basic and acidic residues" evidence="1">
    <location>
        <begin position="94"/>
        <end position="107"/>
    </location>
</feature>
<dbReference type="InterPro" id="IPR009730">
    <property type="entry name" value="MFAP1_C"/>
</dbReference>
<dbReference type="InParanoid" id="S8DT16"/>
<dbReference type="PANTHER" id="PTHR15327">
    <property type="entry name" value="MICROFIBRIL-ASSOCIATED PROTEIN"/>
    <property type="match status" value="1"/>
</dbReference>
<evidence type="ECO:0000256" key="1">
    <source>
        <dbReference type="SAM" id="MobiDB-lite"/>
    </source>
</evidence>